<dbReference type="STRING" id="81409.SAMN04515656_10452"/>
<gene>
    <name evidence="4" type="ORF">SAMN04515656_10452</name>
</gene>
<dbReference type="GO" id="GO:0005737">
    <property type="term" value="C:cytoplasm"/>
    <property type="evidence" value="ECO:0007669"/>
    <property type="project" value="UniProtKB-SubCell"/>
</dbReference>
<comment type="catalytic activity">
    <reaction evidence="3">
        <text>UTP + H2O = UMP + diphosphate + H(+)</text>
        <dbReference type="Rhea" id="RHEA:29395"/>
        <dbReference type="ChEBI" id="CHEBI:15377"/>
        <dbReference type="ChEBI" id="CHEBI:15378"/>
        <dbReference type="ChEBI" id="CHEBI:33019"/>
        <dbReference type="ChEBI" id="CHEBI:46398"/>
        <dbReference type="ChEBI" id="CHEBI:57865"/>
        <dbReference type="EC" id="3.6.1.9"/>
    </reaction>
</comment>
<comment type="subcellular location">
    <subcellularLocation>
        <location evidence="3">Cytoplasm</location>
    </subcellularLocation>
</comment>
<dbReference type="GO" id="GO:0036221">
    <property type="term" value="F:UTP diphosphatase activity"/>
    <property type="evidence" value="ECO:0007669"/>
    <property type="project" value="RHEA"/>
</dbReference>
<comment type="caution">
    <text evidence="3">Lacks conserved residue(s) required for the propagation of feature annotation.</text>
</comment>
<comment type="similarity">
    <text evidence="3">Belongs to the Maf family. YhdE subfamily.</text>
</comment>
<evidence type="ECO:0000256" key="1">
    <source>
        <dbReference type="ARBA" id="ARBA00001968"/>
    </source>
</evidence>
<feature type="active site" description="Proton acceptor" evidence="3">
    <location>
        <position position="84"/>
    </location>
</feature>
<evidence type="ECO:0000256" key="3">
    <source>
        <dbReference type="HAMAP-Rule" id="MF_00528"/>
    </source>
</evidence>
<evidence type="ECO:0000256" key="2">
    <source>
        <dbReference type="ARBA" id="ARBA00022801"/>
    </source>
</evidence>
<dbReference type="HAMAP" id="MF_00528">
    <property type="entry name" value="Maf"/>
    <property type="match status" value="1"/>
</dbReference>
<organism evidence="4 5">
    <name type="scientific">Eubacterium aggregans</name>
    <dbReference type="NCBI Taxonomy" id="81409"/>
    <lineage>
        <taxon>Bacteria</taxon>
        <taxon>Bacillati</taxon>
        <taxon>Bacillota</taxon>
        <taxon>Clostridia</taxon>
        <taxon>Eubacteriales</taxon>
        <taxon>Eubacteriaceae</taxon>
        <taxon>Eubacterium</taxon>
    </lineage>
</organism>
<dbReference type="Gene3D" id="3.90.950.10">
    <property type="match status" value="1"/>
</dbReference>
<evidence type="ECO:0000313" key="4">
    <source>
        <dbReference type="EMBL" id="SEA13468.1"/>
    </source>
</evidence>
<reference evidence="4 5" key="1">
    <citation type="submission" date="2016-10" db="EMBL/GenBank/DDBJ databases">
        <authorList>
            <person name="de Groot N.N."/>
        </authorList>
    </citation>
    <scope>NUCLEOTIDE SEQUENCE [LARGE SCALE GENOMIC DNA]</scope>
    <source>
        <strain evidence="4 5">SR12</strain>
    </source>
</reference>
<dbReference type="InterPro" id="IPR003697">
    <property type="entry name" value="Maf-like"/>
</dbReference>
<dbReference type="OrthoDB" id="9807767at2"/>
<accession>A0A1H3YQV6</accession>
<dbReference type="CDD" id="cd00555">
    <property type="entry name" value="Maf"/>
    <property type="match status" value="1"/>
</dbReference>
<dbReference type="PANTHER" id="PTHR43213:SF5">
    <property type="entry name" value="BIFUNCTIONAL DTTP_UTP PYROPHOSPHATASE_METHYLTRANSFERASE PROTEIN-RELATED"/>
    <property type="match status" value="1"/>
</dbReference>
<dbReference type="PANTHER" id="PTHR43213">
    <property type="entry name" value="BIFUNCTIONAL DTTP/UTP PYROPHOSPHATASE/METHYLTRANSFERASE PROTEIN-RELATED"/>
    <property type="match status" value="1"/>
</dbReference>
<evidence type="ECO:0000313" key="5">
    <source>
        <dbReference type="Proteomes" id="UP000199394"/>
    </source>
</evidence>
<dbReference type="Proteomes" id="UP000199394">
    <property type="component" value="Unassembled WGS sequence"/>
</dbReference>
<sequence>MRRLLLEKWANWRIILASASPRRKALFEPLGLPFEIIPACGPEVQRGETPETVAMNLAEAKTQEVAQLVWAEGRAPDTLVIGADTMVVCETDILGKPVDAADAKRMLARLSGHSHRVITGVSLIARAGDTLYKHGFYESTTVTFHSMTAAEIADYVATGEPMDKAGAYGIQGLGGHFIQGINGDYNNVVGLPMARLHRELMEMVVE</sequence>
<feature type="site" description="Important for substrate specificity" evidence="3">
    <location>
        <position position="22"/>
    </location>
</feature>
<proteinExistence type="inferred from homology"/>
<comment type="catalytic activity">
    <reaction evidence="3">
        <text>dTTP + H2O = dTMP + diphosphate + H(+)</text>
        <dbReference type="Rhea" id="RHEA:28534"/>
        <dbReference type="ChEBI" id="CHEBI:15377"/>
        <dbReference type="ChEBI" id="CHEBI:15378"/>
        <dbReference type="ChEBI" id="CHEBI:33019"/>
        <dbReference type="ChEBI" id="CHEBI:37568"/>
        <dbReference type="ChEBI" id="CHEBI:63528"/>
        <dbReference type="EC" id="3.6.1.9"/>
    </reaction>
</comment>
<keyword evidence="2 3" id="KW-0378">Hydrolase</keyword>
<dbReference type="GO" id="GO:0009117">
    <property type="term" value="P:nucleotide metabolic process"/>
    <property type="evidence" value="ECO:0007669"/>
    <property type="project" value="UniProtKB-KW"/>
</dbReference>
<dbReference type="AlphaFoldDB" id="A0A1H3YQV6"/>
<comment type="cofactor">
    <cofactor evidence="1 3">
        <name>a divalent metal cation</name>
        <dbReference type="ChEBI" id="CHEBI:60240"/>
    </cofactor>
</comment>
<keyword evidence="3" id="KW-0963">Cytoplasm</keyword>
<dbReference type="GO" id="GO:0036218">
    <property type="term" value="F:dTTP diphosphatase activity"/>
    <property type="evidence" value="ECO:0007669"/>
    <property type="project" value="RHEA"/>
</dbReference>
<keyword evidence="5" id="KW-1185">Reference proteome</keyword>
<feature type="site" description="Important for substrate specificity" evidence="3">
    <location>
        <position position="171"/>
    </location>
</feature>
<name>A0A1H3YQV6_9FIRM</name>
<dbReference type="NCBIfam" id="TIGR00172">
    <property type="entry name" value="maf"/>
    <property type="match status" value="1"/>
</dbReference>
<protein>
    <recommendedName>
        <fullName evidence="3">dTTP/UTP pyrophosphatase</fullName>
        <shortName evidence="3">dTTPase/UTPase</shortName>
        <ecNumber evidence="3">3.6.1.9</ecNumber>
    </recommendedName>
    <alternativeName>
        <fullName evidence="3">Nucleoside triphosphate pyrophosphatase</fullName>
    </alternativeName>
    <alternativeName>
        <fullName evidence="3">Nucleotide pyrophosphatase</fullName>
        <shortName evidence="3">Nucleotide PPase</shortName>
    </alternativeName>
</protein>
<feature type="site" description="Important for substrate specificity" evidence="3">
    <location>
        <position position="85"/>
    </location>
</feature>
<dbReference type="Pfam" id="PF02545">
    <property type="entry name" value="Maf"/>
    <property type="match status" value="1"/>
</dbReference>
<keyword evidence="3" id="KW-0546">Nucleotide metabolism</keyword>
<dbReference type="RefSeq" id="WP_090305047.1">
    <property type="nucleotide sequence ID" value="NZ_FNRK01000004.1"/>
</dbReference>
<dbReference type="EMBL" id="FNRK01000004">
    <property type="protein sequence ID" value="SEA13468.1"/>
    <property type="molecule type" value="Genomic_DNA"/>
</dbReference>
<dbReference type="InterPro" id="IPR029001">
    <property type="entry name" value="ITPase-like_fam"/>
</dbReference>
<comment type="function">
    <text evidence="3">Nucleoside triphosphate pyrophosphatase that hydrolyzes dTTP and UTP. May have a dual role in cell division arrest and in preventing the incorporation of modified nucleotides into cellular nucleic acids.</text>
</comment>
<dbReference type="EC" id="3.6.1.9" evidence="3"/>
<dbReference type="SUPFAM" id="SSF52972">
    <property type="entry name" value="ITPase-like"/>
    <property type="match status" value="1"/>
</dbReference>
<dbReference type="PIRSF" id="PIRSF006305">
    <property type="entry name" value="Maf"/>
    <property type="match status" value="1"/>
</dbReference>